<dbReference type="EMBL" id="CP046045">
    <property type="protein sequence ID" value="QGM27260.1"/>
    <property type="molecule type" value="Genomic_DNA"/>
</dbReference>
<name>A0AAP9GTN0_9GAMM</name>
<reference evidence="2" key="1">
    <citation type="submission" date="2019-11" db="EMBL/GenBank/DDBJ databases">
        <title>Escherichia coli 1916D6.</title>
        <authorList>
            <person name="Yao H."/>
            <person name="Du X."/>
            <person name="Yu R."/>
            <person name="Li A."/>
        </authorList>
    </citation>
    <scope>NUCLEOTIDE SEQUENCE [LARGE SCALE GENOMIC DNA]</scope>
    <source>
        <strain evidence="2">19110F47</strain>
    </source>
</reference>
<dbReference type="AlphaFoldDB" id="A0AAP9GTN0"/>
<dbReference type="Proteomes" id="UP000405075">
    <property type="component" value="Chromosome"/>
</dbReference>
<proteinExistence type="predicted"/>
<gene>
    <name evidence="1" type="ORF">GJD93_06025</name>
</gene>
<evidence type="ECO:0000313" key="1">
    <source>
        <dbReference type="EMBL" id="QGM27260.1"/>
    </source>
</evidence>
<dbReference type="InterPro" id="IPR024659">
    <property type="entry name" value="Phage_coat_Gp5"/>
</dbReference>
<protein>
    <recommendedName>
        <fullName evidence="3">P22 coat-protein 5 family protein</fullName>
    </recommendedName>
</protein>
<dbReference type="Gene3D" id="2.40.30.240">
    <property type="match status" value="1"/>
</dbReference>
<organism evidence="1 2">
    <name type="scientific">Acinetobacter towneri</name>
    <dbReference type="NCBI Taxonomy" id="202956"/>
    <lineage>
        <taxon>Bacteria</taxon>
        <taxon>Pseudomonadati</taxon>
        <taxon>Pseudomonadota</taxon>
        <taxon>Gammaproteobacteria</taxon>
        <taxon>Moraxellales</taxon>
        <taxon>Moraxellaceae</taxon>
        <taxon>Acinetobacter</taxon>
    </lineage>
</organism>
<accession>A0AAP9GTN0</accession>
<evidence type="ECO:0008006" key="3">
    <source>
        <dbReference type="Google" id="ProtNLM"/>
    </source>
</evidence>
<dbReference type="Pfam" id="PF11651">
    <property type="entry name" value="P22_CoatProtein"/>
    <property type="match status" value="1"/>
</dbReference>
<evidence type="ECO:0000313" key="2">
    <source>
        <dbReference type="Proteomes" id="UP000405075"/>
    </source>
</evidence>
<sequence length="401" mass="42223">MANQVLTHQMIAREAAKMLEELAPFTANINKGRQDEFGTDVQGFKKGDTVKIKIPTAGKVFDGAQFAAGGSAADVIEESVNLSLDTQKHIALQFGTKEKMLDITDFKERILMPQMRTLASVVEADLISKAVLGVPNTVSMNTAGTNPSNALALARAKMNQYLTPAGDRSTLITSTANVALSGEISRLYNPTQASSKAYLDGYVATAFGQDLYEHQSIPTHTVGTAKTVTVAAASQTGDTIKMAAGTEGTLVKGEIITITGVNAVHPLTGQDTGVLQQFVVTETVTVATTATDVKIYPSINTTAPNKTVSAGPANTAAVTSVSVAGVQNLAFHKDAFTAAFAPLPVIASCEGYTARLPSGISVRVMTFGDGNNDLERTRIDVLYGFQTVRGLHAVRIPQVTS</sequence>
<dbReference type="RefSeq" id="WP_154320545.1">
    <property type="nucleotide sequence ID" value="NZ_CP046045.1"/>
</dbReference>